<evidence type="ECO:0000256" key="1">
    <source>
        <dbReference type="SAM" id="MobiDB-lite"/>
    </source>
</evidence>
<accession>A0A9P7MB89</accession>
<feature type="compositionally biased region" description="Basic and acidic residues" evidence="1">
    <location>
        <begin position="79"/>
        <end position="92"/>
    </location>
</feature>
<feature type="compositionally biased region" description="Basic and acidic residues" evidence="1">
    <location>
        <begin position="100"/>
        <end position="113"/>
    </location>
</feature>
<dbReference type="Pfam" id="PF12825">
    <property type="entry name" value="DUF3818"/>
    <property type="match status" value="1"/>
</dbReference>
<reference evidence="4 5" key="1">
    <citation type="journal article" date="2020" name="bioRxiv">
        <title>Whole genome comparisons of ergot fungi reveals the divergence and evolution of species within the genus Claviceps are the result of varying mechanisms driving genome evolution and host range expansion.</title>
        <authorList>
            <person name="Wyka S.A."/>
            <person name="Mondo S.J."/>
            <person name="Liu M."/>
            <person name="Dettman J."/>
            <person name="Nalam V."/>
            <person name="Broders K.D."/>
        </authorList>
    </citation>
    <scope>NUCLEOTIDE SEQUENCE [LARGE SCALE GENOMIC DNA]</scope>
    <source>
        <strain evidence="4 5">CCC 1485</strain>
    </source>
</reference>
<protein>
    <submittedName>
        <fullName evidence="4">Uncharacterized protein</fullName>
    </submittedName>
</protein>
<feature type="domain" description="PX-associated" evidence="3">
    <location>
        <begin position="12"/>
        <end position="188"/>
    </location>
</feature>
<sequence>MSPHGPPPSSDSGLSPAQTTALFDILTHHETYREITAFRFPDAVTRFGYPFEEDAGAGAGAGASTKTAGLDPCGLDGGGARDFDIDREDQKRNRQQRSQSQKDHKDQKDHKNQSLEPSAPLLQSLLTRLLLPMPGLSDLPAAFWTSRLQTLLARLGQANLSESYDKGALGTRKVLATGCSALLEMLSRGLLGGLPRGEGTSRDEGSRPEPVPGQGIEAEAGAGAEAGADENKERYDLGKADDLERAWGNVLQELVYGDLVDQLFDHFGREDDLETLSPMVEASARHNILHIATLIHQIFVLSPEGLYLLKLLDNVHSLIPYKLIRQTLRIGNAATMISGMMRILLAKLSLTSVTNWFGLTQNPDDGMNLVQRIISLVLSWDANDFRKSADKIEKAKGGDGPTDEMLRLIREYLEQPRSHHDDIRSASQRNEHSIMTEIFNASSPQINARLTDAQHAQCLEYYSSLLSVRDRDCITAVFCRQAPDMLTQALKDIVTAYNPIIRAVHANIDLRDHFDAMQAFLEDFLKTGRRGPATADNGSGVAKEQEGAQGDQNGKKGVSSVEDYFALLMRHRGSLYKWVHALASQCPDVWESFRVWAKNTLVQFQARDTDYSGTNSAAGGGAGGSSSIGGGDGDGDGDTPSILATLNNLYTVLDPDTQTKVRAAIDNHAAYLSTQTLVSQARLQYLVTASQSDSSGGSTVGPGVYLSRWQSLLDETPITPLQRKGPVRCGRDVKYRTTMGKMGAGGNTVGAGEAAHGEVVETPDVSIVVGALEEAFIRAVES</sequence>
<dbReference type="PANTHER" id="PTHR47185:SF2">
    <property type="entry name" value="FUNGAL PROTEIN"/>
    <property type="match status" value="1"/>
</dbReference>
<dbReference type="EMBL" id="SRPO01000201">
    <property type="protein sequence ID" value="KAG5936855.1"/>
    <property type="molecule type" value="Genomic_DNA"/>
</dbReference>
<evidence type="ECO:0000313" key="4">
    <source>
        <dbReference type="EMBL" id="KAG5936855.1"/>
    </source>
</evidence>
<dbReference type="Pfam" id="PF12828">
    <property type="entry name" value="PXB"/>
    <property type="match status" value="1"/>
</dbReference>
<proteinExistence type="predicted"/>
<dbReference type="Proteomes" id="UP000706124">
    <property type="component" value="Unassembled WGS sequence"/>
</dbReference>
<dbReference type="InterPro" id="IPR024554">
    <property type="entry name" value="LEC1-like_C"/>
</dbReference>
<comment type="caution">
    <text evidence="4">The sequence shown here is derived from an EMBL/GenBank/DDBJ whole genome shotgun (WGS) entry which is preliminary data.</text>
</comment>
<gene>
    <name evidence="4" type="ORF">E4U60_002320</name>
</gene>
<dbReference type="AlphaFoldDB" id="A0A9P7MB89"/>
<feature type="domain" description="PX" evidence="2">
    <location>
        <begin position="261"/>
        <end position="604"/>
    </location>
</feature>
<feature type="region of interest" description="Disordered" evidence="1">
    <location>
        <begin position="532"/>
        <end position="557"/>
    </location>
</feature>
<feature type="compositionally biased region" description="Gly residues" evidence="1">
    <location>
        <begin position="618"/>
        <end position="632"/>
    </location>
</feature>
<feature type="region of interest" description="Disordered" evidence="1">
    <location>
        <begin position="57"/>
        <end position="118"/>
    </location>
</feature>
<dbReference type="InterPro" id="IPR024555">
    <property type="entry name" value="PX-associated"/>
</dbReference>
<feature type="region of interest" description="Disordered" evidence="1">
    <location>
        <begin position="193"/>
        <end position="231"/>
    </location>
</feature>
<evidence type="ECO:0000259" key="2">
    <source>
        <dbReference type="Pfam" id="PF12825"/>
    </source>
</evidence>
<dbReference type="PANTHER" id="PTHR47185">
    <property type="entry name" value="PX DOMAIN-CONTAINING PROTEIN YPR097W"/>
    <property type="match status" value="1"/>
</dbReference>
<keyword evidence="5" id="KW-1185">Reference proteome</keyword>
<dbReference type="InterPro" id="IPR047168">
    <property type="entry name" value="LEC1-like"/>
</dbReference>
<dbReference type="OrthoDB" id="2117459at2759"/>
<evidence type="ECO:0000259" key="3">
    <source>
        <dbReference type="Pfam" id="PF12828"/>
    </source>
</evidence>
<organism evidence="4 5">
    <name type="scientific">Claviceps pazoutovae</name>
    <dbReference type="NCBI Taxonomy" id="1649127"/>
    <lineage>
        <taxon>Eukaryota</taxon>
        <taxon>Fungi</taxon>
        <taxon>Dikarya</taxon>
        <taxon>Ascomycota</taxon>
        <taxon>Pezizomycotina</taxon>
        <taxon>Sordariomycetes</taxon>
        <taxon>Hypocreomycetidae</taxon>
        <taxon>Hypocreales</taxon>
        <taxon>Clavicipitaceae</taxon>
        <taxon>Claviceps</taxon>
    </lineage>
</organism>
<dbReference type="GO" id="GO:0035091">
    <property type="term" value="F:phosphatidylinositol binding"/>
    <property type="evidence" value="ECO:0007669"/>
    <property type="project" value="TreeGrafter"/>
</dbReference>
<evidence type="ECO:0000313" key="5">
    <source>
        <dbReference type="Proteomes" id="UP000706124"/>
    </source>
</evidence>
<feature type="compositionally biased region" description="Low complexity" evidence="1">
    <location>
        <begin position="217"/>
        <end position="226"/>
    </location>
</feature>
<feature type="region of interest" description="Disordered" evidence="1">
    <location>
        <begin position="615"/>
        <end position="640"/>
    </location>
</feature>
<name>A0A9P7MB89_9HYPO</name>